<accession>A0A9W6Z1B1</accession>
<name>A0A9W6Z1B1_AMBMO</name>
<dbReference type="CDD" id="cd06661">
    <property type="entry name" value="GGCT_like"/>
    <property type="match status" value="1"/>
</dbReference>
<evidence type="ECO:0000313" key="3">
    <source>
        <dbReference type="EMBL" id="GMG39580.1"/>
    </source>
</evidence>
<evidence type="ECO:0000256" key="2">
    <source>
        <dbReference type="ARBA" id="ARBA00023239"/>
    </source>
</evidence>
<protein>
    <recommendedName>
        <fullName evidence="1">glutathione-specific gamma-glutamylcyclotransferase</fullName>
        <ecNumber evidence="1">4.3.2.7</ecNumber>
    </recommendedName>
</protein>
<dbReference type="Proteomes" id="UP001165063">
    <property type="component" value="Unassembled WGS sequence"/>
</dbReference>
<dbReference type="Pfam" id="PF04752">
    <property type="entry name" value="ChaC"/>
    <property type="match status" value="1"/>
</dbReference>
<dbReference type="OrthoDB" id="1933483at2759"/>
<dbReference type="EC" id="4.3.2.7" evidence="1"/>
<dbReference type="GO" id="GO:0005737">
    <property type="term" value="C:cytoplasm"/>
    <property type="evidence" value="ECO:0007669"/>
    <property type="project" value="TreeGrafter"/>
</dbReference>
<proteinExistence type="predicted"/>
<keyword evidence="2" id="KW-0456">Lyase</keyword>
<reference evidence="3" key="1">
    <citation type="submission" date="2023-04" db="EMBL/GenBank/DDBJ databases">
        <title>Ambrosiozyma monospora NBRC 1965.</title>
        <authorList>
            <person name="Ichikawa N."/>
            <person name="Sato H."/>
            <person name="Tonouchi N."/>
        </authorList>
    </citation>
    <scope>NUCLEOTIDE SEQUENCE</scope>
    <source>
        <strain evidence="3">NBRC 1965</strain>
    </source>
</reference>
<dbReference type="InterPro" id="IPR006840">
    <property type="entry name" value="ChaC"/>
</dbReference>
<evidence type="ECO:0000313" key="4">
    <source>
        <dbReference type="Proteomes" id="UP001165063"/>
    </source>
</evidence>
<comment type="caution">
    <text evidence="3">The sequence shown here is derived from an EMBL/GenBank/DDBJ whole genome shotgun (WGS) entry which is preliminary data.</text>
</comment>
<sequence length="247" mass="27797">MTIEPLYLVGYGSLIFKYPLHNHTFSKDFIRLPGYVKGFARRFWQSSSDNRGTPEQKGRVVTIIPHTQIAENKSFHQDIIKYELAELPQGEVEATISDPEKLFDQLTVWGCCFYIPAEHAVQASEYLDLREKDGYTTQEIEFNVVPTKEQLADSKVKAILEGLPKNDQGEPVIKSVVYVATTDNISFIGPEDIKATADVIRVCHGESGPNDEYLLELHKSLVGLDPSGLERAQDPYLDDLVQLVTQP</sequence>
<evidence type="ECO:0000256" key="1">
    <source>
        <dbReference type="ARBA" id="ARBA00012344"/>
    </source>
</evidence>
<dbReference type="AlphaFoldDB" id="A0A9W6Z1B1"/>
<gene>
    <name evidence="3" type="ORF">Amon01_000545900</name>
</gene>
<dbReference type="InterPro" id="IPR013024">
    <property type="entry name" value="GGCT-like"/>
</dbReference>
<dbReference type="PANTHER" id="PTHR12192:SF2">
    <property type="entry name" value="GLUTATHIONE-SPECIFIC GAMMA-GLUTAMYLCYCLOTRANSFERASE 2"/>
    <property type="match status" value="1"/>
</dbReference>
<organism evidence="3 4">
    <name type="scientific">Ambrosiozyma monospora</name>
    <name type="common">Yeast</name>
    <name type="synonym">Endomycopsis monosporus</name>
    <dbReference type="NCBI Taxonomy" id="43982"/>
    <lineage>
        <taxon>Eukaryota</taxon>
        <taxon>Fungi</taxon>
        <taxon>Dikarya</taxon>
        <taxon>Ascomycota</taxon>
        <taxon>Saccharomycotina</taxon>
        <taxon>Pichiomycetes</taxon>
        <taxon>Pichiales</taxon>
        <taxon>Pichiaceae</taxon>
        <taxon>Ambrosiozyma</taxon>
    </lineage>
</organism>
<dbReference type="PANTHER" id="PTHR12192">
    <property type="entry name" value="CATION TRANSPORT PROTEIN CHAC-RELATED"/>
    <property type="match status" value="1"/>
</dbReference>
<dbReference type="EMBL" id="BSXU01003029">
    <property type="protein sequence ID" value="GMG39580.1"/>
    <property type="molecule type" value="Genomic_DNA"/>
</dbReference>
<dbReference type="GO" id="GO:0061928">
    <property type="term" value="F:glutathione specific gamma-glutamylcyclotransferase activity"/>
    <property type="evidence" value="ECO:0007669"/>
    <property type="project" value="UniProtKB-EC"/>
</dbReference>
<keyword evidence="4" id="KW-1185">Reference proteome</keyword>
<dbReference type="GO" id="GO:0006751">
    <property type="term" value="P:glutathione catabolic process"/>
    <property type="evidence" value="ECO:0007669"/>
    <property type="project" value="InterPro"/>
</dbReference>